<dbReference type="Proteomes" id="UP000249610">
    <property type="component" value="Unassembled WGS sequence"/>
</dbReference>
<evidence type="ECO:0000313" key="3">
    <source>
        <dbReference type="EMBL" id="RAI95043.1"/>
    </source>
</evidence>
<dbReference type="EMBL" id="QLLK01000001">
    <property type="protein sequence ID" value="RAI95043.1"/>
    <property type="molecule type" value="Genomic_DNA"/>
</dbReference>
<evidence type="ECO:0000256" key="2">
    <source>
        <dbReference type="SAM" id="SignalP"/>
    </source>
</evidence>
<feature type="signal peptide" evidence="2">
    <location>
        <begin position="1"/>
        <end position="31"/>
    </location>
</feature>
<comment type="caution">
    <text evidence="3">The sequence shown here is derived from an EMBL/GenBank/DDBJ whole genome shotgun (WGS) entry which is preliminary data.</text>
</comment>
<evidence type="ECO:0000256" key="1">
    <source>
        <dbReference type="SAM" id="MobiDB-lite"/>
    </source>
</evidence>
<feature type="region of interest" description="Disordered" evidence="1">
    <location>
        <begin position="57"/>
        <end position="77"/>
    </location>
</feature>
<dbReference type="AlphaFoldDB" id="A0A327PT59"/>
<accession>A0A327PT59</accession>
<organism evidence="3 4">
    <name type="scientific">Algoriphagus yeomjeoni</name>
    <dbReference type="NCBI Taxonomy" id="291403"/>
    <lineage>
        <taxon>Bacteria</taxon>
        <taxon>Pseudomonadati</taxon>
        <taxon>Bacteroidota</taxon>
        <taxon>Cytophagia</taxon>
        <taxon>Cytophagales</taxon>
        <taxon>Cyclobacteriaceae</taxon>
        <taxon>Algoriphagus</taxon>
    </lineage>
</organism>
<keyword evidence="2" id="KW-0732">Signal</keyword>
<reference evidence="3 4" key="1">
    <citation type="submission" date="2018-06" db="EMBL/GenBank/DDBJ databases">
        <title>Genomic Encyclopedia of Archaeal and Bacterial Type Strains, Phase II (KMG-II): from individual species to whole genera.</title>
        <authorList>
            <person name="Goeker M."/>
        </authorList>
    </citation>
    <scope>NUCLEOTIDE SEQUENCE [LARGE SCALE GENOMIC DNA]</scope>
    <source>
        <strain evidence="3 4">DSM 23446</strain>
    </source>
</reference>
<name>A0A327PT59_9BACT</name>
<feature type="compositionally biased region" description="Polar residues" evidence="1">
    <location>
        <begin position="67"/>
        <end position="77"/>
    </location>
</feature>
<protein>
    <submittedName>
        <fullName evidence="3">Uncharacterized protein</fullName>
    </submittedName>
</protein>
<proteinExistence type="predicted"/>
<dbReference type="RefSeq" id="WP_111609736.1">
    <property type="nucleotide sequence ID" value="NZ_QLLK01000001.1"/>
</dbReference>
<keyword evidence="4" id="KW-1185">Reference proteome</keyword>
<gene>
    <name evidence="3" type="ORF">LV83_00294</name>
</gene>
<evidence type="ECO:0000313" key="4">
    <source>
        <dbReference type="Proteomes" id="UP000249610"/>
    </source>
</evidence>
<feature type="chain" id="PRO_5016375930" evidence="2">
    <location>
        <begin position="32"/>
        <end position="118"/>
    </location>
</feature>
<sequence>MILKTVFSIKNLTVFGIAAFCLCFWAGDAIAQSEREKSEIEREKPVVKPLLENQSDQVDMPVRDNHSPISTVASPNVKTVSPKKVEAQVSGEGKKVEPTPSTLSFNIFLYIVDKFKAD</sequence>
<dbReference type="OrthoDB" id="839483at2"/>